<keyword evidence="6" id="KW-0418">Kinase</keyword>
<name>A0A1I0DPA6_9FIRM</name>
<organism evidence="6 7">
    <name type="scientific">[Clostridium] aminophilum</name>
    <dbReference type="NCBI Taxonomy" id="1526"/>
    <lineage>
        <taxon>Bacteria</taxon>
        <taxon>Bacillati</taxon>
        <taxon>Bacillota</taxon>
        <taxon>Clostridia</taxon>
        <taxon>Lachnospirales</taxon>
        <taxon>Lachnospiraceae</taxon>
    </lineage>
</organism>
<dbReference type="CDD" id="cd00038">
    <property type="entry name" value="CAP_ED"/>
    <property type="match status" value="1"/>
</dbReference>
<reference evidence="6 7" key="1">
    <citation type="submission" date="2016-10" db="EMBL/GenBank/DDBJ databases">
        <authorList>
            <person name="de Groot N.N."/>
        </authorList>
    </citation>
    <scope>NUCLEOTIDE SEQUENCE [LARGE SCALE GENOMIC DNA]</scope>
    <source>
        <strain evidence="6 7">KH1P1</strain>
    </source>
</reference>
<dbReference type="EMBL" id="FOIL01000013">
    <property type="protein sequence ID" value="SET33718.1"/>
    <property type="molecule type" value="Genomic_DNA"/>
</dbReference>
<dbReference type="SMART" id="SM00419">
    <property type="entry name" value="HTH_CRP"/>
    <property type="match status" value="1"/>
</dbReference>
<keyword evidence="1" id="KW-0805">Transcription regulation</keyword>
<dbReference type="SUPFAM" id="SSF46785">
    <property type="entry name" value="Winged helix' DNA-binding domain"/>
    <property type="match status" value="1"/>
</dbReference>
<evidence type="ECO:0000256" key="2">
    <source>
        <dbReference type="ARBA" id="ARBA00023125"/>
    </source>
</evidence>
<keyword evidence="3" id="KW-0804">Transcription</keyword>
<gene>
    <name evidence="6" type="ORF">SAMN04487771_101331</name>
</gene>
<feature type="domain" description="HTH crp-type" evidence="5">
    <location>
        <begin position="198"/>
        <end position="266"/>
    </location>
</feature>
<dbReference type="PROSITE" id="PS51063">
    <property type="entry name" value="HTH_CRP_2"/>
    <property type="match status" value="1"/>
</dbReference>
<dbReference type="InterPro" id="IPR018490">
    <property type="entry name" value="cNMP-bd_dom_sf"/>
</dbReference>
<evidence type="ECO:0000256" key="1">
    <source>
        <dbReference type="ARBA" id="ARBA00023015"/>
    </source>
</evidence>
<evidence type="ECO:0000313" key="6">
    <source>
        <dbReference type="EMBL" id="SET33718.1"/>
    </source>
</evidence>
<keyword evidence="2" id="KW-0238">DNA-binding</keyword>
<feature type="domain" description="Cyclic nucleotide-binding" evidence="4">
    <location>
        <begin position="21"/>
        <end position="127"/>
    </location>
</feature>
<evidence type="ECO:0000313" key="7">
    <source>
        <dbReference type="Proteomes" id="UP000199820"/>
    </source>
</evidence>
<dbReference type="GO" id="GO:0003677">
    <property type="term" value="F:DNA binding"/>
    <property type="evidence" value="ECO:0007669"/>
    <property type="project" value="UniProtKB-KW"/>
</dbReference>
<dbReference type="InterPro" id="IPR000595">
    <property type="entry name" value="cNMP-bd_dom"/>
</dbReference>
<keyword evidence="6" id="KW-0808">Transferase</keyword>
<evidence type="ECO:0000256" key="3">
    <source>
        <dbReference type="ARBA" id="ARBA00023163"/>
    </source>
</evidence>
<dbReference type="Pfam" id="PF13545">
    <property type="entry name" value="HTH_Crp_2"/>
    <property type="match status" value="1"/>
</dbReference>
<keyword evidence="7" id="KW-1185">Reference proteome</keyword>
<dbReference type="InterPro" id="IPR036390">
    <property type="entry name" value="WH_DNA-bd_sf"/>
</dbReference>
<dbReference type="STRING" id="1526.SAMN02910262_01679"/>
<protein>
    <submittedName>
        <fullName evidence="6">cAMP-binding domain of CRP or a regulatory subunit of cAMP-dependent protein kinases</fullName>
    </submittedName>
</protein>
<sequence length="268" mass="29798">MNISIPSLSASERVLLGKCPLFSGFPEPDLDFALRFFDAERVTFSQGESLLNEGDPLSFFGLVLSGKIRVSMTAITEEELLMAGVLPGGTFAESLCYLGTESAGIAIRADLDSVILRMSTDRLRNSLLAPETSVLPAQFHKNSAASDGISADHADLPVRNAENLNAARLSRLLTDRFLRMLANRALSMNRRIQTLTRTTLRRKLIAFFSECRDEFGSDTFTVPMDREGLASYLGTDRSALSRELSAMKREGLIDFRKNEFRLCRMNRE</sequence>
<evidence type="ECO:0000259" key="5">
    <source>
        <dbReference type="PROSITE" id="PS51063"/>
    </source>
</evidence>
<dbReference type="GO" id="GO:0006355">
    <property type="term" value="P:regulation of DNA-templated transcription"/>
    <property type="evidence" value="ECO:0007669"/>
    <property type="project" value="InterPro"/>
</dbReference>
<dbReference type="PROSITE" id="PS50042">
    <property type="entry name" value="CNMP_BINDING_3"/>
    <property type="match status" value="1"/>
</dbReference>
<proteinExistence type="predicted"/>
<accession>A0A1I0DPA6</accession>
<dbReference type="RefSeq" id="WP_074649157.1">
    <property type="nucleotide sequence ID" value="NZ_FOIL01000013.1"/>
</dbReference>
<dbReference type="Proteomes" id="UP000199820">
    <property type="component" value="Unassembled WGS sequence"/>
</dbReference>
<dbReference type="Gene3D" id="2.60.120.10">
    <property type="entry name" value="Jelly Rolls"/>
    <property type="match status" value="2"/>
</dbReference>
<dbReference type="AlphaFoldDB" id="A0A1I0DPA6"/>
<dbReference type="InterPro" id="IPR014710">
    <property type="entry name" value="RmlC-like_jellyroll"/>
</dbReference>
<dbReference type="InterPro" id="IPR012318">
    <property type="entry name" value="HTH_CRP"/>
</dbReference>
<dbReference type="GO" id="GO:0016301">
    <property type="term" value="F:kinase activity"/>
    <property type="evidence" value="ECO:0007669"/>
    <property type="project" value="UniProtKB-KW"/>
</dbReference>
<evidence type="ECO:0000259" key="4">
    <source>
        <dbReference type="PROSITE" id="PS50042"/>
    </source>
</evidence>
<dbReference type="SUPFAM" id="SSF51206">
    <property type="entry name" value="cAMP-binding domain-like"/>
    <property type="match status" value="1"/>
</dbReference>
<dbReference type="OrthoDB" id="9774616at2"/>
<dbReference type="Pfam" id="PF00027">
    <property type="entry name" value="cNMP_binding"/>
    <property type="match status" value="1"/>
</dbReference>